<proteinExistence type="inferred from homology"/>
<reference evidence="2" key="1">
    <citation type="submission" date="2023-03" db="EMBL/GenBank/DDBJ databases">
        <title>Massive genome expansion in bonnet fungi (Mycena s.s.) driven by repeated elements and novel gene families across ecological guilds.</title>
        <authorList>
            <consortium name="Lawrence Berkeley National Laboratory"/>
            <person name="Harder C.B."/>
            <person name="Miyauchi S."/>
            <person name="Viragh M."/>
            <person name="Kuo A."/>
            <person name="Thoen E."/>
            <person name="Andreopoulos B."/>
            <person name="Lu D."/>
            <person name="Skrede I."/>
            <person name="Drula E."/>
            <person name="Henrissat B."/>
            <person name="Morin E."/>
            <person name="Kohler A."/>
            <person name="Barry K."/>
            <person name="LaButti K."/>
            <person name="Morin E."/>
            <person name="Salamov A."/>
            <person name="Lipzen A."/>
            <person name="Mereny Z."/>
            <person name="Hegedus B."/>
            <person name="Baldrian P."/>
            <person name="Stursova M."/>
            <person name="Weitz H."/>
            <person name="Taylor A."/>
            <person name="Grigoriev I.V."/>
            <person name="Nagy L.G."/>
            <person name="Martin F."/>
            <person name="Kauserud H."/>
        </authorList>
    </citation>
    <scope>NUCLEOTIDE SEQUENCE</scope>
    <source>
        <strain evidence="2">CBHHK067</strain>
    </source>
</reference>
<evidence type="ECO:0008006" key="4">
    <source>
        <dbReference type="Google" id="ProtNLM"/>
    </source>
</evidence>
<feature type="non-terminal residue" evidence="2">
    <location>
        <position position="1"/>
    </location>
</feature>
<dbReference type="EMBL" id="JARKIE010000027">
    <property type="protein sequence ID" value="KAJ7698142.1"/>
    <property type="molecule type" value="Genomic_DNA"/>
</dbReference>
<dbReference type="InterPro" id="IPR036188">
    <property type="entry name" value="FAD/NAD-bd_sf"/>
</dbReference>
<dbReference type="PANTHER" id="PTHR11552">
    <property type="entry name" value="GLUCOSE-METHANOL-CHOLINE GMC OXIDOREDUCTASE"/>
    <property type="match status" value="1"/>
</dbReference>
<dbReference type="Pfam" id="PF05834">
    <property type="entry name" value="Lycopene_cycl"/>
    <property type="match status" value="1"/>
</dbReference>
<dbReference type="InterPro" id="IPR012132">
    <property type="entry name" value="GMC_OxRdtase"/>
</dbReference>
<dbReference type="AlphaFoldDB" id="A0AAD7DSQ7"/>
<protein>
    <recommendedName>
        <fullName evidence="4">Glucose-methanol-choline oxidoreductase N-terminal domain-containing protein</fullName>
    </recommendedName>
</protein>
<name>A0AAD7DSQ7_MYCRO</name>
<dbReference type="SUPFAM" id="SSF51905">
    <property type="entry name" value="FAD/NAD(P)-binding domain"/>
    <property type="match status" value="1"/>
</dbReference>
<keyword evidence="3" id="KW-1185">Reference proteome</keyword>
<evidence type="ECO:0000313" key="3">
    <source>
        <dbReference type="Proteomes" id="UP001221757"/>
    </source>
</evidence>
<dbReference type="PANTHER" id="PTHR11552:SF147">
    <property type="entry name" value="CHOLINE DEHYDROGENASE, MITOCHONDRIAL"/>
    <property type="match status" value="1"/>
</dbReference>
<organism evidence="2 3">
    <name type="scientific">Mycena rosella</name>
    <name type="common">Pink bonnet</name>
    <name type="synonym">Agaricus rosellus</name>
    <dbReference type="NCBI Taxonomy" id="1033263"/>
    <lineage>
        <taxon>Eukaryota</taxon>
        <taxon>Fungi</taxon>
        <taxon>Dikarya</taxon>
        <taxon>Basidiomycota</taxon>
        <taxon>Agaricomycotina</taxon>
        <taxon>Agaricomycetes</taxon>
        <taxon>Agaricomycetidae</taxon>
        <taxon>Agaricales</taxon>
        <taxon>Marasmiineae</taxon>
        <taxon>Mycenaceae</taxon>
        <taxon>Mycena</taxon>
    </lineage>
</organism>
<evidence type="ECO:0000256" key="1">
    <source>
        <dbReference type="ARBA" id="ARBA00010790"/>
    </source>
</evidence>
<comment type="caution">
    <text evidence="2">The sequence shown here is derived from an EMBL/GenBank/DDBJ whole genome shotgun (WGS) entry which is preliminary data.</text>
</comment>
<accession>A0AAD7DSQ7</accession>
<sequence length="51" mass="5432">DFASQRFDFMIVGGGTAGLTVAVRLTEDPNIRVGVIEAGQYRPGDPVIEVP</sequence>
<dbReference type="GO" id="GO:0016491">
    <property type="term" value="F:oxidoreductase activity"/>
    <property type="evidence" value="ECO:0007669"/>
    <property type="project" value="TreeGrafter"/>
</dbReference>
<dbReference type="GO" id="GO:0050660">
    <property type="term" value="F:flavin adenine dinucleotide binding"/>
    <property type="evidence" value="ECO:0007669"/>
    <property type="project" value="InterPro"/>
</dbReference>
<dbReference type="Gene3D" id="3.50.50.60">
    <property type="entry name" value="FAD/NAD(P)-binding domain"/>
    <property type="match status" value="1"/>
</dbReference>
<evidence type="ECO:0000313" key="2">
    <source>
        <dbReference type="EMBL" id="KAJ7698142.1"/>
    </source>
</evidence>
<comment type="similarity">
    <text evidence="1">Belongs to the GMC oxidoreductase family.</text>
</comment>
<dbReference type="Proteomes" id="UP001221757">
    <property type="component" value="Unassembled WGS sequence"/>
</dbReference>
<gene>
    <name evidence="2" type="ORF">B0H17DRAFT_927750</name>
</gene>